<evidence type="ECO:0000256" key="3">
    <source>
        <dbReference type="ARBA" id="ARBA00005823"/>
    </source>
</evidence>
<dbReference type="GO" id="GO:0005770">
    <property type="term" value="C:late endosome"/>
    <property type="evidence" value="ECO:0007669"/>
    <property type="project" value="UniProtKB-SubCell"/>
</dbReference>
<dbReference type="GO" id="GO:0099503">
    <property type="term" value="C:secretory vesicle"/>
    <property type="evidence" value="ECO:0007669"/>
    <property type="project" value="TreeGrafter"/>
</dbReference>
<evidence type="ECO:0000259" key="9">
    <source>
        <dbReference type="PROSITE" id="PS51258"/>
    </source>
</evidence>
<dbReference type="InterPro" id="IPR035892">
    <property type="entry name" value="C2_domain_sf"/>
</dbReference>
<dbReference type="PANTHER" id="PTHR45999">
    <property type="entry name" value="UNC-13-4A, ISOFORM B"/>
    <property type="match status" value="1"/>
</dbReference>
<dbReference type="InterPro" id="IPR014770">
    <property type="entry name" value="Munc13_1"/>
</dbReference>
<evidence type="ECO:0000313" key="12">
    <source>
        <dbReference type="WBParaSite" id="MBELARI_LOCUS13107.1"/>
    </source>
</evidence>
<dbReference type="InterPro" id="IPR000008">
    <property type="entry name" value="C2_dom"/>
</dbReference>
<comment type="subcellular location">
    <subcellularLocation>
        <location evidence="1">Cytoplasm</location>
    </subcellularLocation>
    <subcellularLocation>
        <location evidence="2">Late endosome</location>
    </subcellularLocation>
</comment>
<protein>
    <submittedName>
        <fullName evidence="12">Uncharacterized protein</fullName>
    </submittedName>
</protein>
<keyword evidence="4" id="KW-0268">Exocytosis</keyword>
<dbReference type="SUPFAM" id="SSF49562">
    <property type="entry name" value="C2 domain (Calcium/lipid-binding domain, CaLB)"/>
    <property type="match status" value="2"/>
</dbReference>
<reference evidence="12" key="1">
    <citation type="submission" date="2024-02" db="UniProtKB">
        <authorList>
            <consortium name="WormBaseParasite"/>
        </authorList>
    </citation>
    <scope>IDENTIFICATION</scope>
</reference>
<keyword evidence="6" id="KW-0967">Endosome</keyword>
<dbReference type="Gene3D" id="1.10.357.50">
    <property type="match status" value="1"/>
</dbReference>
<dbReference type="PRINTS" id="PR00360">
    <property type="entry name" value="C2DOMAIN"/>
</dbReference>
<evidence type="ECO:0000259" key="10">
    <source>
        <dbReference type="PROSITE" id="PS51259"/>
    </source>
</evidence>
<dbReference type="SMART" id="SM00239">
    <property type="entry name" value="C2"/>
    <property type="match status" value="2"/>
</dbReference>
<organism evidence="11 12">
    <name type="scientific">Mesorhabditis belari</name>
    <dbReference type="NCBI Taxonomy" id="2138241"/>
    <lineage>
        <taxon>Eukaryota</taxon>
        <taxon>Metazoa</taxon>
        <taxon>Ecdysozoa</taxon>
        <taxon>Nematoda</taxon>
        <taxon>Chromadorea</taxon>
        <taxon>Rhabditida</taxon>
        <taxon>Rhabditina</taxon>
        <taxon>Rhabditomorpha</taxon>
        <taxon>Rhabditoidea</taxon>
        <taxon>Rhabditidae</taxon>
        <taxon>Mesorhabditinae</taxon>
        <taxon>Mesorhabditis</taxon>
    </lineage>
</organism>
<sequence>MEAINERVRSAHGAAIGWAGRQIDRGRKLLRELSVSQSGPTPESIAQQVQASDGHFFEKITAAMDVDEPVDDELYTIKNLTISAEQRKLMEALYIEALYTIHHKIGKENSDSKESLCKYVKAAFQGDNQLHNQLIERAKQVKPPVVLLNVLLLEARDLVAKDVNGFSDPFAMMGVVPGKRTSPQTLGPGADTENASPGPQGKQKDGVLQRFGGSFRRKPKKDKIRGPLDEGQGIPAKLIKASSVQNKTLNPKWNEKFQFIVDDSTTDRFHIDIWDHDDEEQSVLDAVSTLNQISGGLKGLGRYFKEVTQSARADSDDSTDDFLGCINLDLDKIPPEGIEQWVKLEPRSDRSKVSGTVRLKMWLSTREDRIGDEEDMLDVKEHIELSRQFALYEIRQSGSPVRMWDGYFPDKPTCILRQHAIQGDLDDVQVWMCKWLAFHSMIPIDISFTLLHQTLHTLLEKWKPMALEKEEENLLLESFHHFDAHCKKVLLEHRERFAPAKRNSGEEFSSLIKCMKSLRESTFFSKFLTAKRPFVAHIESLLAKSADVWFAHSVEQAQDDDPCKELLSILTRMNSACSKFLHFSAAIREIARADYAHITLSTFDTLLCEYLTSELMSEKKTDLKSQLRLAAADPPSDDDLIDLLRIHISFVELRNHRLANRVRVRDEPEWSDIFNRGIKKFLDVARDKALARVALACQLDMPITAGANDMKQSSSHVDICHIIEQMTVGWERCEITDAQLRAELTERFVDLLCEVVKTYAFKTIQQLEAEGFQGELQVFLPSALLSIFCSAINNCEHVRRALMVHEKLRLEDLGPKDERDQKGGSKWRQLIERRLEECDEAICSEIDRMIEMLIKRLLPQMKKHVFHLAWSPAACAVEDSLKPLTDMLDIELSAVHRQLLHKNFLRVLSIQAVSVVKLLKDCVDENSGMEPQFYQRLFDAWGVLVDFFHAGGKGISMEQLDTTPRHVDLVKCLSLNQTPTDQLIEKYYKELLKQQNEVTDCKYGILNLRAYYNAKSQTLVLDVIGAKQVIPLDTNGLSDPFVVIELVPKARFSSQPVLKTKVVPKTLNPIFDETFEFHIPQKASACALIHFTVMDHDYLRSNDFAGEAYLELADVPGFLPGGASTLRQFNLVLIHPVNNCTDVFEVLGNRKEDKEAQDFLRNVQITY</sequence>
<dbReference type="Proteomes" id="UP000887575">
    <property type="component" value="Unassembled WGS sequence"/>
</dbReference>
<evidence type="ECO:0000256" key="4">
    <source>
        <dbReference type="ARBA" id="ARBA00022483"/>
    </source>
</evidence>
<dbReference type="InterPro" id="IPR052095">
    <property type="entry name" value="UNC-13_domain"/>
</dbReference>
<proteinExistence type="inferred from homology"/>
<dbReference type="WBParaSite" id="MBELARI_LOCUS13107.1">
    <property type="protein sequence ID" value="MBELARI_LOCUS13107.1"/>
    <property type="gene ID" value="MBELARI_LOCUS13107"/>
</dbReference>
<evidence type="ECO:0000256" key="1">
    <source>
        <dbReference type="ARBA" id="ARBA00004496"/>
    </source>
</evidence>
<evidence type="ECO:0000256" key="6">
    <source>
        <dbReference type="ARBA" id="ARBA00022753"/>
    </source>
</evidence>
<dbReference type="Gene3D" id="2.60.40.150">
    <property type="entry name" value="C2 domain"/>
    <property type="match status" value="2"/>
</dbReference>
<feature type="domain" description="C2" evidence="8">
    <location>
        <begin position="1002"/>
        <end position="1126"/>
    </location>
</feature>
<dbReference type="PANTHER" id="PTHR45999:SF9">
    <property type="entry name" value="BAI1-ASSOCIATED PROTEIN 3"/>
    <property type="match status" value="1"/>
</dbReference>
<evidence type="ECO:0000259" key="8">
    <source>
        <dbReference type="PROSITE" id="PS50004"/>
    </source>
</evidence>
<keyword evidence="11" id="KW-1185">Reference proteome</keyword>
<dbReference type="InterPro" id="IPR014772">
    <property type="entry name" value="Munc13_dom-2"/>
</dbReference>
<feature type="domain" description="C2" evidence="8">
    <location>
        <begin position="126"/>
        <end position="311"/>
    </location>
</feature>
<comment type="similarity">
    <text evidence="3">Belongs to the unc-13 family.</text>
</comment>
<dbReference type="PROSITE" id="PS51259">
    <property type="entry name" value="MHD2"/>
    <property type="match status" value="1"/>
</dbReference>
<dbReference type="Pfam" id="PF00168">
    <property type="entry name" value="C2"/>
    <property type="match status" value="3"/>
</dbReference>
<feature type="domain" description="MHD2" evidence="10">
    <location>
        <begin position="878"/>
        <end position="987"/>
    </location>
</feature>
<dbReference type="CDD" id="cd04009">
    <property type="entry name" value="C2B_Munc13-like"/>
    <property type="match status" value="1"/>
</dbReference>
<accession>A0AAF3EGI4</accession>
<evidence type="ECO:0000256" key="5">
    <source>
        <dbReference type="ARBA" id="ARBA00022490"/>
    </source>
</evidence>
<evidence type="ECO:0000313" key="11">
    <source>
        <dbReference type="Proteomes" id="UP000887575"/>
    </source>
</evidence>
<dbReference type="CDD" id="cd08676">
    <property type="entry name" value="C2A_Munc13-like"/>
    <property type="match status" value="1"/>
</dbReference>
<feature type="domain" description="MHD1" evidence="9">
    <location>
        <begin position="644"/>
        <end position="763"/>
    </location>
</feature>
<keyword evidence="5" id="KW-0963">Cytoplasm</keyword>
<dbReference type="PROSITE" id="PS50004">
    <property type="entry name" value="C2"/>
    <property type="match status" value="2"/>
</dbReference>
<dbReference type="GO" id="GO:0006887">
    <property type="term" value="P:exocytosis"/>
    <property type="evidence" value="ECO:0007669"/>
    <property type="project" value="UniProtKB-KW"/>
</dbReference>
<evidence type="ECO:0000256" key="7">
    <source>
        <dbReference type="SAM" id="MobiDB-lite"/>
    </source>
</evidence>
<dbReference type="AlphaFoldDB" id="A0AAF3EGI4"/>
<dbReference type="PROSITE" id="PS51258">
    <property type="entry name" value="MHD1"/>
    <property type="match status" value="1"/>
</dbReference>
<feature type="region of interest" description="Disordered" evidence="7">
    <location>
        <begin position="177"/>
        <end position="231"/>
    </location>
</feature>
<evidence type="ECO:0000256" key="2">
    <source>
        <dbReference type="ARBA" id="ARBA00004603"/>
    </source>
</evidence>
<name>A0AAF3EGI4_9BILA</name>